<keyword evidence="1" id="KW-0732">Signal</keyword>
<dbReference type="InterPro" id="IPR032710">
    <property type="entry name" value="NTF2-like_dom_sf"/>
</dbReference>
<dbReference type="AlphaFoldDB" id="A0A975DGS7"/>
<evidence type="ECO:0000313" key="2">
    <source>
        <dbReference type="EMBL" id="QTH71309.1"/>
    </source>
</evidence>
<dbReference type="EMBL" id="CP072133">
    <property type="protein sequence ID" value="QTH71309.1"/>
    <property type="molecule type" value="Genomic_DNA"/>
</dbReference>
<accession>A0A975DGS7</accession>
<reference evidence="2" key="1">
    <citation type="submission" date="2021-03" db="EMBL/GenBank/DDBJ databases">
        <title>Complete Genome of Pseudoalteromonas xiamenensis STKMTI.2, a new potential marine bacterium producing anti-Vibrio compounds.</title>
        <authorList>
            <person name="Handayani D.P."/>
            <person name="Isnansetyo A."/>
            <person name="Istiqomah I."/>
            <person name="Jumina J."/>
        </authorList>
    </citation>
    <scope>NUCLEOTIDE SEQUENCE</scope>
    <source>
        <strain evidence="2">STKMTI.2</strain>
    </source>
</reference>
<evidence type="ECO:0000256" key="1">
    <source>
        <dbReference type="SAM" id="SignalP"/>
    </source>
</evidence>
<dbReference type="Proteomes" id="UP000664904">
    <property type="component" value="Chromosome"/>
</dbReference>
<proteinExistence type="predicted"/>
<keyword evidence="3" id="KW-1185">Reference proteome</keyword>
<feature type="signal peptide" evidence="1">
    <location>
        <begin position="1"/>
        <end position="20"/>
    </location>
</feature>
<organism evidence="2 3">
    <name type="scientific">Pseudoalteromonas xiamenensis</name>
    <dbReference type="NCBI Taxonomy" id="882626"/>
    <lineage>
        <taxon>Bacteria</taxon>
        <taxon>Pseudomonadati</taxon>
        <taxon>Pseudomonadota</taxon>
        <taxon>Gammaproteobacteria</taxon>
        <taxon>Alteromonadales</taxon>
        <taxon>Pseudoalteromonadaceae</taxon>
        <taxon>Pseudoalteromonas</taxon>
    </lineage>
</organism>
<sequence length="149" mass="17307">MKLWMLGSLLFLSIAGHVQASDEDKVRQAALDYIESQHQPNEARMDRALHSQLAKRTYWLDAEGKDTILETDKQVMLNVAKTYNIAGDKFPKVPKKDIQILDITNRVASVKLTADDWIDYMHLVKNEQGNWQIINVLWQYHDMTKHQSK</sequence>
<feature type="chain" id="PRO_5038138086" evidence="1">
    <location>
        <begin position="21"/>
        <end position="149"/>
    </location>
</feature>
<dbReference type="KEGG" id="pxi:J5O05_16200"/>
<dbReference type="RefSeq" id="WP_208842950.1">
    <property type="nucleotide sequence ID" value="NZ_CP072133.1"/>
</dbReference>
<dbReference type="Gene3D" id="3.10.450.50">
    <property type="match status" value="1"/>
</dbReference>
<dbReference type="InterPro" id="IPR039437">
    <property type="entry name" value="FrzH/put_lumazine-bd"/>
</dbReference>
<dbReference type="Pfam" id="PF12893">
    <property type="entry name" value="Lumazine_bd_2"/>
    <property type="match status" value="1"/>
</dbReference>
<gene>
    <name evidence="2" type="ORF">J5O05_16200</name>
</gene>
<evidence type="ECO:0000313" key="3">
    <source>
        <dbReference type="Proteomes" id="UP000664904"/>
    </source>
</evidence>
<protein>
    <submittedName>
        <fullName evidence="2">Nuclear transport factor 2 family protein</fullName>
    </submittedName>
</protein>
<dbReference type="SUPFAM" id="SSF54427">
    <property type="entry name" value="NTF2-like"/>
    <property type="match status" value="1"/>
</dbReference>
<name>A0A975DGS7_9GAMM</name>